<gene>
    <name evidence="2" type="ORF">CARN8_5340001</name>
</gene>
<reference evidence="2" key="1">
    <citation type="submission" date="2018-10" db="EMBL/GenBank/DDBJ databases">
        <authorList>
            <person name="Plewniak F."/>
        </authorList>
    </citation>
    <scope>NUCLEOTIDE SEQUENCE</scope>
</reference>
<name>A0A3P3ZQQ2_9ZZZZ</name>
<dbReference type="AntiFam" id="ANF00010">
    <property type="entry name" value="tRNA translation"/>
</dbReference>
<proteinExistence type="predicted"/>
<feature type="region of interest" description="Disordered" evidence="1">
    <location>
        <begin position="1"/>
        <end position="20"/>
    </location>
</feature>
<dbReference type="AlphaFoldDB" id="A0A3P3ZQQ2"/>
<accession>A0A3P3ZQQ2</accession>
<sequence length="56" mass="6351">MVEQRTLNPLVEGSNPSRPTSNFMKIKDFLIRALVCFVRFTPVHSLIPRTHLAQSG</sequence>
<organism evidence="2">
    <name type="scientific">mine drainage metagenome</name>
    <dbReference type="NCBI Taxonomy" id="410659"/>
    <lineage>
        <taxon>unclassified sequences</taxon>
        <taxon>metagenomes</taxon>
        <taxon>ecological metagenomes</taxon>
    </lineage>
</organism>
<dbReference type="EMBL" id="UOYP01000484">
    <property type="protein sequence ID" value="VAY89140.1"/>
    <property type="molecule type" value="Genomic_DNA"/>
</dbReference>
<evidence type="ECO:0000313" key="2">
    <source>
        <dbReference type="EMBL" id="VAY89140.1"/>
    </source>
</evidence>
<protein>
    <submittedName>
        <fullName evidence="2">Uncharacterized protein</fullName>
    </submittedName>
</protein>
<evidence type="ECO:0000256" key="1">
    <source>
        <dbReference type="SAM" id="MobiDB-lite"/>
    </source>
</evidence>